<evidence type="ECO:0000256" key="2">
    <source>
        <dbReference type="ARBA" id="ARBA00022729"/>
    </source>
</evidence>
<feature type="domain" description="Leucine-binding protein" evidence="4">
    <location>
        <begin position="40"/>
        <end position="347"/>
    </location>
</feature>
<dbReference type="PANTHER" id="PTHR30483">
    <property type="entry name" value="LEUCINE-SPECIFIC-BINDING PROTEIN"/>
    <property type="match status" value="1"/>
</dbReference>
<keyword evidence="6" id="KW-1185">Reference proteome</keyword>
<dbReference type="InterPro" id="IPR028082">
    <property type="entry name" value="Peripla_BP_I"/>
</dbReference>
<reference evidence="5" key="1">
    <citation type="submission" date="2019-10" db="EMBL/GenBank/DDBJ databases">
        <authorList>
            <person name="Ross D.E."/>
            <person name="Gulliver D."/>
        </authorList>
    </citation>
    <scope>NUCLEOTIDE SEQUENCE</scope>
    <source>
        <strain evidence="5">DER-2019</strain>
    </source>
</reference>
<accession>A0A923HX77</accession>
<evidence type="ECO:0000256" key="3">
    <source>
        <dbReference type="SAM" id="SignalP"/>
    </source>
</evidence>
<dbReference type="InterPro" id="IPR028081">
    <property type="entry name" value="Leu-bd"/>
</dbReference>
<dbReference type="EMBL" id="WJBD01000012">
    <property type="protein sequence ID" value="MBC3888822.1"/>
    <property type="molecule type" value="Genomic_DNA"/>
</dbReference>
<evidence type="ECO:0000313" key="5">
    <source>
        <dbReference type="EMBL" id="MBC3888822.1"/>
    </source>
</evidence>
<dbReference type="Pfam" id="PF13458">
    <property type="entry name" value="Peripla_BP_6"/>
    <property type="match status" value="1"/>
</dbReference>
<dbReference type="PANTHER" id="PTHR30483:SF6">
    <property type="entry name" value="PERIPLASMIC BINDING PROTEIN OF ABC TRANSPORTER FOR NATURAL AMINO ACIDS"/>
    <property type="match status" value="1"/>
</dbReference>
<dbReference type="Proteomes" id="UP000616595">
    <property type="component" value="Unassembled WGS sequence"/>
</dbReference>
<evidence type="ECO:0000259" key="4">
    <source>
        <dbReference type="Pfam" id="PF13458"/>
    </source>
</evidence>
<dbReference type="Gene3D" id="3.40.50.2300">
    <property type="match status" value="2"/>
</dbReference>
<gene>
    <name evidence="5" type="ORF">GH810_10910</name>
</gene>
<organism evidence="5 6">
    <name type="scientific">Acetobacterium paludosum</name>
    <dbReference type="NCBI Taxonomy" id="52693"/>
    <lineage>
        <taxon>Bacteria</taxon>
        <taxon>Bacillati</taxon>
        <taxon>Bacillota</taxon>
        <taxon>Clostridia</taxon>
        <taxon>Eubacteriales</taxon>
        <taxon>Eubacteriaceae</taxon>
        <taxon>Acetobacterium</taxon>
    </lineage>
</organism>
<dbReference type="InterPro" id="IPR051010">
    <property type="entry name" value="BCAA_transport"/>
</dbReference>
<feature type="signal peptide" evidence="3">
    <location>
        <begin position="1"/>
        <end position="19"/>
    </location>
</feature>
<comment type="caution">
    <text evidence="5">The sequence shown here is derived from an EMBL/GenBank/DDBJ whole genome shotgun (WGS) entry which is preliminary data.</text>
</comment>
<proteinExistence type="inferred from homology"/>
<dbReference type="RefSeq" id="WP_148566112.1">
    <property type="nucleotide sequence ID" value="NZ_RXYA01000003.1"/>
</dbReference>
<name>A0A923HX77_9FIRM</name>
<evidence type="ECO:0000313" key="6">
    <source>
        <dbReference type="Proteomes" id="UP000616595"/>
    </source>
</evidence>
<evidence type="ECO:0000256" key="1">
    <source>
        <dbReference type="ARBA" id="ARBA00010062"/>
    </source>
</evidence>
<reference evidence="5" key="2">
    <citation type="submission" date="2020-10" db="EMBL/GenBank/DDBJ databases">
        <title>Comparative genomics of the Acetobacterium genus.</title>
        <authorList>
            <person name="Marshall C."/>
            <person name="May H."/>
            <person name="Norman S."/>
        </authorList>
    </citation>
    <scope>NUCLEOTIDE SEQUENCE</scope>
    <source>
        <strain evidence="5">DER-2019</strain>
    </source>
</reference>
<protein>
    <submittedName>
        <fullName evidence="5">ABC transporter substrate-binding protein</fullName>
    </submittedName>
</protein>
<sequence length="380" mass="41339">MKKYLMILSAMLICGMICCGCTGKTSDTGTLSVDAIYPFSEDYGATFANGLKLAAIEINEQGGILNRNIEVNYVNDGDNTNTAVEVATMVAGNDDFPIVIGHRSTDDVLKVASIYQRNNKILFSPIIATSKINLSGNEGAYLCAPSENSMANEMVQSLVVQGISKVVFVHSPGNTYGKDYMQSFEEYATAAGIEIVDAVSYLPNLDYFRYYVKKWDSLGAQAIVSACVGDDITTLFDDLDKTGNTRPIYLSYDIEIQPVTIPQNMKKLIQVTSYFDNNAQAGPQADFIKAYKSAFGTDPDLPAAQAYFALHLAADVANKAQSLDVEEIKKVLADNSFDTLYGTVSFDKRLVSSIPVFQKTYVGNQLVKNNKPTVGGQSSE</sequence>
<dbReference type="OrthoDB" id="9783240at2"/>
<dbReference type="AlphaFoldDB" id="A0A923HX77"/>
<feature type="chain" id="PRO_5038929833" evidence="3">
    <location>
        <begin position="20"/>
        <end position="380"/>
    </location>
</feature>
<keyword evidence="2 3" id="KW-0732">Signal</keyword>
<dbReference type="SUPFAM" id="SSF53822">
    <property type="entry name" value="Periplasmic binding protein-like I"/>
    <property type="match status" value="1"/>
</dbReference>
<comment type="similarity">
    <text evidence="1">Belongs to the leucine-binding protein family.</text>
</comment>